<dbReference type="PRINTS" id="PR00081">
    <property type="entry name" value="GDHRDH"/>
</dbReference>
<dbReference type="GO" id="GO:0005975">
    <property type="term" value="P:carbohydrate metabolic process"/>
    <property type="evidence" value="ECO:0007669"/>
    <property type="project" value="UniProtKB-ARBA"/>
</dbReference>
<feature type="compositionally biased region" description="Basic and acidic residues" evidence="7">
    <location>
        <begin position="28"/>
        <end position="40"/>
    </location>
</feature>
<evidence type="ECO:0000256" key="6">
    <source>
        <dbReference type="ARBA" id="ARBA00070881"/>
    </source>
</evidence>
<dbReference type="PANTHER" id="PTHR42760">
    <property type="entry name" value="SHORT-CHAIN DEHYDROGENASES/REDUCTASES FAMILY MEMBER"/>
    <property type="match status" value="1"/>
</dbReference>
<dbReference type="InterPro" id="IPR036291">
    <property type="entry name" value="NAD(P)-bd_dom_sf"/>
</dbReference>
<feature type="region of interest" description="Disordered" evidence="7">
    <location>
        <begin position="1"/>
        <end position="49"/>
    </location>
</feature>
<evidence type="ECO:0000256" key="3">
    <source>
        <dbReference type="ARBA" id="ARBA00023002"/>
    </source>
</evidence>
<dbReference type="SUPFAM" id="SSF51735">
    <property type="entry name" value="NAD(P)-binding Rossmann-fold domains"/>
    <property type="match status" value="1"/>
</dbReference>
<sequence>MDRFDLNSTSPTEAQGCTTPPSSNSLEPTKHAGEERKPERSIPWVHLGNSDTPSNRLPEVFTQSVSSSERAKLRFTVRGNAILTGGAGALALKSARALLEHGLSGLALLDLPAAFQNPDVSEAVQALRTDFPSCTIVCSAIDVTDAEGVQRVVGEIRSRLGPLSILCCFAGIVNCVFAEDMPADQWRKVLDVNTTGTWLVTQAVGKHMISDSNGGRIVLISSISAHRVNYPQPQAAYNVSKAGILQLRASLAAEWSRYGIRVNSISPGYMDTALNEGDALAPFRQIWADRNPMGRMGDPQEMTGPVVFLCSEVAGSYVNGADIVVDGGGLVF</sequence>
<dbReference type="FunFam" id="3.40.50.720:FF:000240">
    <property type="entry name" value="SDR family oxidoreductase"/>
    <property type="match status" value="1"/>
</dbReference>
<evidence type="ECO:0000256" key="5">
    <source>
        <dbReference type="ARBA" id="ARBA00066831"/>
    </source>
</evidence>
<comment type="pathway">
    <text evidence="4">Carbohydrate metabolism; D-arabinitol metabolism.</text>
</comment>
<name>A0A0G2J941_9EURO</name>
<evidence type="ECO:0000313" key="8">
    <source>
        <dbReference type="EMBL" id="KKZ63321.1"/>
    </source>
</evidence>
<dbReference type="Pfam" id="PF13561">
    <property type="entry name" value="adh_short_C2"/>
    <property type="match status" value="1"/>
</dbReference>
<evidence type="ECO:0000313" key="9">
    <source>
        <dbReference type="Proteomes" id="UP000034164"/>
    </source>
</evidence>
<reference evidence="9" key="1">
    <citation type="journal article" date="2015" name="PLoS Genet.">
        <title>The dynamic genome and transcriptome of the human fungal pathogen Blastomyces and close relative Emmonsia.</title>
        <authorList>
            <person name="Munoz J.F."/>
            <person name="Gauthier G.M."/>
            <person name="Desjardins C.A."/>
            <person name="Gallo J.E."/>
            <person name="Holder J."/>
            <person name="Sullivan T.D."/>
            <person name="Marty A.J."/>
            <person name="Carmen J.C."/>
            <person name="Chen Z."/>
            <person name="Ding L."/>
            <person name="Gujja S."/>
            <person name="Magrini V."/>
            <person name="Misas E."/>
            <person name="Mitreva M."/>
            <person name="Priest M."/>
            <person name="Saif S."/>
            <person name="Whiston E.A."/>
            <person name="Young S."/>
            <person name="Zeng Q."/>
            <person name="Goldman W.E."/>
            <person name="Mardis E.R."/>
            <person name="Taylor J.W."/>
            <person name="McEwen J.G."/>
            <person name="Clay O.K."/>
            <person name="Klein B.S."/>
            <person name="Cuomo C.A."/>
        </authorList>
    </citation>
    <scope>NUCLEOTIDE SEQUENCE [LARGE SCALE GENOMIC DNA]</scope>
    <source>
        <strain evidence="9">UAMH 3008</strain>
    </source>
</reference>
<evidence type="ECO:0000256" key="7">
    <source>
        <dbReference type="SAM" id="MobiDB-lite"/>
    </source>
</evidence>
<dbReference type="InterPro" id="IPR020904">
    <property type="entry name" value="Sc_DH/Rdtase_CS"/>
</dbReference>
<evidence type="ECO:0000256" key="1">
    <source>
        <dbReference type="ARBA" id="ARBA00006484"/>
    </source>
</evidence>
<dbReference type="InterPro" id="IPR002347">
    <property type="entry name" value="SDR_fam"/>
</dbReference>
<proteinExistence type="inferred from homology"/>
<dbReference type="Gene3D" id="3.40.50.720">
    <property type="entry name" value="NAD(P)-binding Rossmann-like Domain"/>
    <property type="match status" value="1"/>
</dbReference>
<dbReference type="Proteomes" id="UP000034164">
    <property type="component" value="Unassembled WGS sequence"/>
</dbReference>
<keyword evidence="3" id="KW-0560">Oxidoreductase</keyword>
<evidence type="ECO:0000256" key="2">
    <source>
        <dbReference type="ARBA" id="ARBA00022857"/>
    </source>
</evidence>
<feature type="compositionally biased region" description="Polar residues" evidence="7">
    <location>
        <begin position="1"/>
        <end position="27"/>
    </location>
</feature>
<dbReference type="AlphaFoldDB" id="A0A0G2J941"/>
<dbReference type="GO" id="GO:0047038">
    <property type="term" value="F:D-arabinitol 2-dehydrogenase activity"/>
    <property type="evidence" value="ECO:0007669"/>
    <property type="project" value="UniProtKB-EC"/>
</dbReference>
<comment type="caution">
    <text evidence="8">The sequence shown here is derived from an EMBL/GenBank/DDBJ whole genome shotgun (WGS) entry which is preliminary data.</text>
</comment>
<dbReference type="PANTHER" id="PTHR42760:SF115">
    <property type="entry name" value="3-OXOACYL-[ACYL-CARRIER-PROTEIN] REDUCTASE FABG"/>
    <property type="match status" value="1"/>
</dbReference>
<comment type="similarity">
    <text evidence="1">Belongs to the short-chain dehydrogenases/reductases (SDR) family.</text>
</comment>
<dbReference type="EC" id="1.1.1.250" evidence="5"/>
<protein>
    <recommendedName>
        <fullName evidence="6">D-arabinitol 2-dehydrogenase [ribulose-forming]</fullName>
        <ecNumber evidence="5">1.1.1.250</ecNumber>
    </recommendedName>
</protein>
<dbReference type="VEuPathDB" id="FungiDB:EMCG_02322"/>
<gene>
    <name evidence="8" type="ORF">EMCG_02322</name>
</gene>
<dbReference type="OrthoDB" id="47007at2759"/>
<accession>A0A0G2J941</accession>
<organism evidence="8 9">
    <name type="scientific">[Emmonsia] crescens</name>
    <dbReference type="NCBI Taxonomy" id="73230"/>
    <lineage>
        <taxon>Eukaryota</taxon>
        <taxon>Fungi</taxon>
        <taxon>Dikarya</taxon>
        <taxon>Ascomycota</taxon>
        <taxon>Pezizomycotina</taxon>
        <taxon>Eurotiomycetes</taxon>
        <taxon>Eurotiomycetidae</taxon>
        <taxon>Onygenales</taxon>
        <taxon>Ajellomycetaceae</taxon>
        <taxon>Emergomyces</taxon>
    </lineage>
</organism>
<keyword evidence="2" id="KW-0521">NADP</keyword>
<dbReference type="EMBL" id="LCZI01000988">
    <property type="protein sequence ID" value="KKZ63321.1"/>
    <property type="molecule type" value="Genomic_DNA"/>
</dbReference>
<dbReference type="PROSITE" id="PS00061">
    <property type="entry name" value="ADH_SHORT"/>
    <property type="match status" value="1"/>
</dbReference>
<evidence type="ECO:0000256" key="4">
    <source>
        <dbReference type="ARBA" id="ARBA00060719"/>
    </source>
</evidence>